<dbReference type="PATRIC" id="fig|1360.100.peg.1298"/>
<evidence type="ECO:0000313" key="2">
    <source>
        <dbReference type="EMBL" id="ARD95837.1"/>
    </source>
</evidence>
<dbReference type="Proteomes" id="UP000053612">
    <property type="component" value="Unassembled WGS sequence"/>
</dbReference>
<evidence type="ECO:0000313" key="12">
    <source>
        <dbReference type="Proteomes" id="UP000053612"/>
    </source>
</evidence>
<dbReference type="Proteomes" id="UP000052991">
    <property type="component" value="Unassembled WGS sequence"/>
</dbReference>
<dbReference type="GO" id="GO:0005886">
    <property type="term" value="C:plasma membrane"/>
    <property type="evidence" value="ECO:0007669"/>
    <property type="project" value="TreeGrafter"/>
</dbReference>
<reference evidence="11 12" key="2">
    <citation type="submission" date="2015-10" db="EMBL/GenBank/DDBJ databases">
        <title>Draft Genome Sequences of 11 Lactococcus lactis subspecies cremoris strains.</title>
        <authorList>
            <person name="Wels M."/>
            <person name="Backus L."/>
            <person name="Boekhorst J."/>
            <person name="Dijkstra A."/>
            <person name="Beerthuizen M."/>
            <person name="Kelly W."/>
            <person name="Siezen R."/>
            <person name="Bachmann H."/>
            <person name="Van Hijum S."/>
        </authorList>
    </citation>
    <scope>NUCLEOTIDE SEQUENCE [LARGE SCALE GENOMIC DNA]</scope>
    <source>
        <strain evidence="12">LMG9449</strain>
        <strain evidence="11">N42</strain>
    </source>
</reference>
<reference evidence="9" key="6">
    <citation type="submission" date="2023-04" db="EMBL/GenBank/DDBJ databases">
        <authorList>
            <person name="McDonnell B."/>
        </authorList>
    </citation>
    <scope>NUCLEOTIDE SEQUENCE</scope>
    <source>
        <strain evidence="9">223</strain>
        <strain evidence="5">UC06</strain>
    </source>
</reference>
<name>A0A0A7T596_LACLL</name>
<gene>
    <name evidence="6" type="ORF">JCM5805K_1007</name>
    <name evidence="9" type="ORF">LL223_0938</name>
    <name evidence="2" type="ORF">LL229_0951</name>
    <name evidence="3" type="ORF">LL275_0934</name>
    <name evidence="5" type="ORF">LLUC06_0902</name>
    <name evidence="4" type="ORF">LLUC11_0821</name>
    <name evidence="7" type="ORF">LMG9449_0397</name>
    <name evidence="8" type="ORF">N42_0944</name>
</gene>
<evidence type="ECO:0000313" key="7">
    <source>
        <dbReference type="EMBL" id="KSU21947.1"/>
    </source>
</evidence>
<evidence type="ECO:0000313" key="6">
    <source>
        <dbReference type="EMBL" id="GAM79899.1"/>
    </source>
</evidence>
<evidence type="ECO:0000313" key="13">
    <source>
        <dbReference type="Proteomes" id="UP000192067"/>
    </source>
</evidence>
<keyword evidence="1" id="KW-0472">Membrane</keyword>
<evidence type="ECO:0000313" key="4">
    <source>
        <dbReference type="EMBL" id="ARE13154.1"/>
    </source>
</evidence>
<dbReference type="Pfam" id="PF05656">
    <property type="entry name" value="DUF805"/>
    <property type="match status" value="1"/>
</dbReference>
<evidence type="ECO:0000313" key="15">
    <source>
        <dbReference type="Proteomes" id="UP000192095"/>
    </source>
</evidence>
<dbReference type="EMBL" id="BBSI01000017">
    <property type="protein sequence ID" value="GAM79899.1"/>
    <property type="molecule type" value="Genomic_DNA"/>
</dbReference>
<dbReference type="PANTHER" id="PTHR34980:SF2">
    <property type="entry name" value="INNER MEMBRANE PROTEIN YHAH-RELATED"/>
    <property type="match status" value="1"/>
</dbReference>
<evidence type="ECO:0000313" key="8">
    <source>
        <dbReference type="EMBL" id="KSU27365.1"/>
    </source>
</evidence>
<accession>A0A0A7T596</accession>
<evidence type="ECO:0000313" key="5">
    <source>
        <dbReference type="EMBL" id="ARE20449.1"/>
    </source>
</evidence>
<organism evidence="6 10">
    <name type="scientific">Lactococcus lactis subsp. lactis</name>
    <name type="common">Streptococcus lactis</name>
    <dbReference type="NCBI Taxonomy" id="1360"/>
    <lineage>
        <taxon>Bacteria</taxon>
        <taxon>Bacillati</taxon>
        <taxon>Bacillota</taxon>
        <taxon>Bacilli</taxon>
        <taxon>Lactobacillales</taxon>
        <taxon>Streptococcaceae</taxon>
        <taxon>Lactococcus</taxon>
    </lineage>
</organism>
<dbReference type="EMBL" id="CP015897">
    <property type="protein sequence ID" value="ARD98566.1"/>
    <property type="molecule type" value="Genomic_DNA"/>
</dbReference>
<evidence type="ECO:0000313" key="9">
    <source>
        <dbReference type="EMBL" id="QRZ34597.1"/>
    </source>
</evidence>
<feature type="transmembrane region" description="Helical" evidence="1">
    <location>
        <begin position="80"/>
        <end position="101"/>
    </location>
</feature>
<reference evidence="9" key="5">
    <citation type="journal article" date="2020" name="Mol. Microbiol.">
        <title>The CWPS Rubik's cube: Linking diversity of cell wall polysaccharide structures with the encoded biosynthetic machinery of selected Lactococcus lactis strains.</title>
        <authorList>
            <person name="Mahony J."/>
            <person name="Frantzen C."/>
            <person name="Vinogradov E."/>
            <person name="Sadovskaya I."/>
            <person name="Theodorou I."/>
            <person name="Kelleher P."/>
            <person name="Chapot-Chartier M.P."/>
            <person name="Cambillau C."/>
            <person name="Holo H."/>
            <person name="van Sinderen D."/>
        </authorList>
    </citation>
    <scope>NUCLEOTIDE SEQUENCE</scope>
    <source>
        <strain evidence="9">223</strain>
    </source>
</reference>
<proteinExistence type="predicted"/>
<dbReference type="InterPro" id="IPR008523">
    <property type="entry name" value="DUF805"/>
</dbReference>
<dbReference type="RefSeq" id="WP_003131354.1">
    <property type="nucleotide sequence ID" value="NZ_BAABQR010000001.1"/>
</dbReference>
<dbReference type="PANTHER" id="PTHR34980">
    <property type="entry name" value="INNER MEMBRANE PROTEIN-RELATED-RELATED"/>
    <property type="match status" value="1"/>
</dbReference>
<dbReference type="OMA" id="WAILCNS"/>
<evidence type="ECO:0000313" key="14">
    <source>
        <dbReference type="Proteomes" id="UP000192085"/>
    </source>
</evidence>
<dbReference type="EMBL" id="LKLW01000071">
    <property type="protein sequence ID" value="KSU27365.1"/>
    <property type="molecule type" value="Genomic_DNA"/>
</dbReference>
<dbReference type="Proteomes" id="UP000663169">
    <property type="component" value="Chromosome"/>
</dbReference>
<reference evidence="6 10" key="1">
    <citation type="submission" date="2015-01" db="EMBL/GenBank/DDBJ databases">
        <title>Lactococcus lactis subsp.lactis JCM 5805 whole genome shotgun sequence.</title>
        <authorList>
            <person name="Fujii T."/>
            <person name="Tomita Y."/>
            <person name="Ikushima S."/>
            <person name="Fujiwara D."/>
        </authorList>
    </citation>
    <scope>NUCLEOTIDE SEQUENCE [LARGE SCALE GENOMIC DNA]</scope>
    <source>
        <strain evidence="6 10">JCM 5805</strain>
    </source>
</reference>
<dbReference type="EMBL" id="CP015902">
    <property type="protein sequence ID" value="ARE20449.1"/>
    <property type="molecule type" value="Genomic_DNA"/>
</dbReference>
<sequence>MIKAYIKYWKKAGDLKSYSNRSDYWWVFLTNSIIFAILSILNFMVTIPKAGKIMSQSATLSQKEIIQQVTDLYANPTGGALVIVIVTALIGLAILVPNISLTARRLRDARFPWWIALVFGVAAIYGLVTMFIHQDLLAKMGYFVGFINFIIYILCLFPTKYGIDEEDDSRTYE</sequence>
<protein>
    <submittedName>
        <fullName evidence="2">DUF805 domain-containing protein</fullName>
    </submittedName>
    <submittedName>
        <fullName evidence="6">Predicted membrane protein</fullName>
    </submittedName>
    <submittedName>
        <fullName evidence="7">Transporter</fullName>
    </submittedName>
</protein>
<feature type="transmembrane region" description="Helical" evidence="1">
    <location>
        <begin position="140"/>
        <end position="157"/>
    </location>
</feature>
<evidence type="ECO:0000313" key="10">
    <source>
        <dbReference type="Proteomes" id="UP000031847"/>
    </source>
</evidence>
<reference evidence="13 14" key="3">
    <citation type="journal article" date="2017" name="BMC Genomics">
        <title>Comparative and functional genomics of the Lactococcus lactis taxon; insights into evolution and niche adaptation.</title>
        <authorList>
            <person name="Kelleher P."/>
            <person name="Bottacini F."/>
            <person name="Mahony J."/>
            <person name="Kilcawley K.N."/>
            <person name="van Sinderen D."/>
        </authorList>
    </citation>
    <scope>NUCLEOTIDE SEQUENCE [LARGE SCALE GENOMIC DNA]</scope>
    <source>
        <strain evidence="3 14">275</strain>
        <strain evidence="5 15">UC06</strain>
        <strain evidence="4 13">UC11</strain>
    </source>
</reference>
<dbReference type="EMBL" id="CP015904">
    <property type="protein sequence ID" value="ARE13154.1"/>
    <property type="molecule type" value="Genomic_DNA"/>
</dbReference>
<reference evidence="2" key="7">
    <citation type="submission" date="2023-09" db="EMBL/GenBank/DDBJ databases">
        <title>Complete Genomes and Methylome analysis of Lactococcus lactis subs lactis strains.</title>
        <authorList>
            <person name="Fomenkov A."/>
            <person name="McDonnell B."/>
            <person name="Sun L."/>
            <person name="Van Sinderen D."/>
            <person name="Roberts R.J."/>
        </authorList>
    </citation>
    <scope>NUCLEOTIDE SEQUENCE</scope>
    <source>
        <strain evidence="2">229</strain>
    </source>
</reference>
<dbReference type="Proteomes" id="UP000031847">
    <property type="component" value="Unassembled WGS sequence"/>
</dbReference>
<dbReference type="EMBL" id="CP090823">
    <property type="protein sequence ID" value="ARD95837.1"/>
    <property type="molecule type" value="Genomic_DNA"/>
</dbReference>
<dbReference type="EMBL" id="CP031926">
    <property type="protein sequence ID" value="QRZ34597.1"/>
    <property type="molecule type" value="Genomic_DNA"/>
</dbReference>
<dbReference type="Proteomes" id="UP000192085">
    <property type="component" value="Chromosome"/>
</dbReference>
<evidence type="ECO:0000256" key="1">
    <source>
        <dbReference type="SAM" id="Phobius"/>
    </source>
</evidence>
<dbReference type="Proteomes" id="UP000192067">
    <property type="component" value="Chromosome"/>
</dbReference>
<dbReference type="AlphaFoldDB" id="A0A0A7T596"/>
<evidence type="ECO:0000313" key="3">
    <source>
        <dbReference type="EMBL" id="ARD98566.1"/>
    </source>
</evidence>
<reference evidence="7" key="4">
    <citation type="journal article" date="2017" name="Genome Announc.">
        <title>Draft Genome Sequences of 24 Lactococcus lactis Strains.</title>
        <authorList>
            <person name="Backus L."/>
            <person name="Wels M."/>
            <person name="Boekhorst J."/>
            <person name="Dijkstra A.R."/>
            <person name="Beerthuyzen M."/>
            <person name="Kelly W.J."/>
            <person name="Siezen R.J."/>
            <person name="van Hijum S.A."/>
            <person name="Bachmann H."/>
        </authorList>
    </citation>
    <scope>NUCLEOTIDE SEQUENCE</scope>
    <source>
        <strain evidence="7">LMG9447</strain>
        <strain evidence="8">N42</strain>
    </source>
</reference>
<evidence type="ECO:0000313" key="11">
    <source>
        <dbReference type="Proteomes" id="UP000052991"/>
    </source>
</evidence>
<dbReference type="Proteomes" id="UP000192095">
    <property type="component" value="Chromosome"/>
</dbReference>
<feature type="transmembrane region" description="Helical" evidence="1">
    <location>
        <begin position="113"/>
        <end position="134"/>
    </location>
</feature>
<keyword evidence="1" id="KW-1133">Transmembrane helix</keyword>
<feature type="transmembrane region" description="Helical" evidence="1">
    <location>
        <begin position="24"/>
        <end position="45"/>
    </location>
</feature>
<dbReference type="Proteomes" id="UP001055586">
    <property type="component" value="Chromosome"/>
</dbReference>
<dbReference type="EMBL" id="LKLS01000024">
    <property type="protein sequence ID" value="KSU21947.1"/>
    <property type="molecule type" value="Genomic_DNA"/>
</dbReference>
<keyword evidence="1" id="KW-0812">Transmembrane</keyword>